<evidence type="ECO:0000256" key="3">
    <source>
        <dbReference type="ARBA" id="ARBA00022490"/>
    </source>
</evidence>
<dbReference type="GO" id="GO:0031332">
    <property type="term" value="C:RNAi effector complex"/>
    <property type="evidence" value="ECO:0007669"/>
    <property type="project" value="InterPro"/>
</dbReference>
<feature type="domain" description="TNase-like" evidence="7">
    <location>
        <begin position="9"/>
        <end position="156"/>
    </location>
</feature>
<dbReference type="CDD" id="cd00175">
    <property type="entry name" value="SNc"/>
    <property type="match status" value="2"/>
</dbReference>
<dbReference type="GeneID" id="107227893"/>
<evidence type="ECO:0000256" key="2">
    <source>
        <dbReference type="ARBA" id="ARBA00017230"/>
    </source>
</evidence>
<dbReference type="KEGG" id="nlo:107227893"/>
<dbReference type="CDD" id="cd20433">
    <property type="entry name" value="Tudor_TDRD11"/>
    <property type="match status" value="1"/>
</dbReference>
<gene>
    <name evidence="9" type="primary">LOC107227893</name>
</gene>
<dbReference type="GO" id="GO:0005829">
    <property type="term" value="C:cytosol"/>
    <property type="evidence" value="ECO:0007669"/>
    <property type="project" value="UniProtKB-UniRule"/>
</dbReference>
<dbReference type="Pfam" id="PF00565">
    <property type="entry name" value="SNase"/>
    <property type="match status" value="4"/>
</dbReference>
<dbReference type="GO" id="GO:0006402">
    <property type="term" value="P:mRNA catabolic process"/>
    <property type="evidence" value="ECO:0007669"/>
    <property type="project" value="UniProtKB-UniRule"/>
</dbReference>
<feature type="domain" description="TNase-like" evidence="7">
    <location>
        <begin position="513"/>
        <end position="651"/>
    </location>
</feature>
<dbReference type="AlphaFoldDB" id="A0A6J0CD61"/>
<accession>A0A6J0CD61</accession>
<proteinExistence type="predicted"/>
<evidence type="ECO:0000313" key="8">
    <source>
        <dbReference type="Proteomes" id="UP000829291"/>
    </source>
</evidence>
<dbReference type="PROSITE" id="PS50304">
    <property type="entry name" value="TUDOR"/>
    <property type="match status" value="1"/>
</dbReference>
<evidence type="ECO:0000313" key="9">
    <source>
        <dbReference type="RefSeq" id="XP_015524658.2"/>
    </source>
</evidence>
<keyword evidence="8" id="KW-1185">Reference proteome</keyword>
<dbReference type="InterPro" id="IPR035437">
    <property type="entry name" value="SNase_OB-fold_sf"/>
</dbReference>
<evidence type="ECO:0000256" key="5">
    <source>
        <dbReference type="PIRNR" id="PIRNR017179"/>
    </source>
</evidence>
<dbReference type="PANTHER" id="PTHR12302:SF2">
    <property type="entry name" value="STAPHYLOCOCCAL NUCLEASE DOMAIN-CONTAINING PROTEIN 1"/>
    <property type="match status" value="1"/>
</dbReference>
<evidence type="ECO:0000259" key="7">
    <source>
        <dbReference type="PROSITE" id="PS50830"/>
    </source>
</evidence>
<dbReference type="FunCoup" id="A0A6J0CD61">
    <property type="interactions" value="2188"/>
</dbReference>
<evidence type="ECO:0000256" key="1">
    <source>
        <dbReference type="ARBA" id="ARBA00004496"/>
    </source>
</evidence>
<dbReference type="GO" id="GO:0003723">
    <property type="term" value="F:RNA binding"/>
    <property type="evidence" value="ECO:0007669"/>
    <property type="project" value="UniProtKB-UniRule"/>
</dbReference>
<dbReference type="OrthoDB" id="10023235at2759"/>
<dbReference type="Pfam" id="PF00567">
    <property type="entry name" value="TUDOR"/>
    <property type="match status" value="1"/>
</dbReference>
<name>A0A6J0CD61_NEOLC</name>
<dbReference type="InterPro" id="IPR016685">
    <property type="entry name" value="Silence_cplx_Nase-comp_TudorSN"/>
</dbReference>
<dbReference type="GO" id="GO:0005634">
    <property type="term" value="C:nucleus"/>
    <property type="evidence" value="ECO:0007669"/>
    <property type="project" value="TreeGrafter"/>
</dbReference>
<feature type="domain" description="TNase-like" evidence="7">
    <location>
        <begin position="333"/>
        <end position="485"/>
    </location>
</feature>
<dbReference type="SMART" id="SM00318">
    <property type="entry name" value="SNc"/>
    <property type="match status" value="4"/>
</dbReference>
<dbReference type="Gene3D" id="2.30.30.140">
    <property type="match status" value="1"/>
</dbReference>
<feature type="domain" description="TNase-like" evidence="7">
    <location>
        <begin position="183"/>
        <end position="320"/>
    </location>
</feature>
<keyword evidence="3 5" id="KW-0963">Cytoplasm</keyword>
<protein>
    <recommendedName>
        <fullName evidence="2">Staphylococcal nuclease domain-containing protein 1</fullName>
    </recommendedName>
</protein>
<dbReference type="RefSeq" id="XP_015524658.2">
    <property type="nucleotide sequence ID" value="XM_015669172.2"/>
</dbReference>
<evidence type="ECO:0000256" key="4">
    <source>
        <dbReference type="ARBA" id="ARBA00022737"/>
    </source>
</evidence>
<dbReference type="PROSITE" id="PS50830">
    <property type="entry name" value="TNASE_3"/>
    <property type="match status" value="4"/>
</dbReference>
<dbReference type="SMART" id="SM00333">
    <property type="entry name" value="TUDOR"/>
    <property type="match status" value="1"/>
</dbReference>
<dbReference type="InParanoid" id="A0A6J0CD61"/>
<dbReference type="InterPro" id="IPR002999">
    <property type="entry name" value="Tudor"/>
</dbReference>
<keyword evidence="4" id="KW-0677">Repeat</keyword>
<feature type="domain" description="Tudor" evidence="6">
    <location>
        <begin position="722"/>
        <end position="780"/>
    </location>
</feature>
<evidence type="ECO:0000259" key="6">
    <source>
        <dbReference type="PROSITE" id="PS50304"/>
    </source>
</evidence>
<dbReference type="SUPFAM" id="SSF63748">
    <property type="entry name" value="Tudor/PWWP/MBT"/>
    <property type="match status" value="1"/>
</dbReference>
<organism evidence="9">
    <name type="scientific">Neodiprion lecontei</name>
    <name type="common">Redheaded pine sawfly</name>
    <dbReference type="NCBI Taxonomy" id="441921"/>
    <lineage>
        <taxon>Eukaryota</taxon>
        <taxon>Metazoa</taxon>
        <taxon>Ecdysozoa</taxon>
        <taxon>Arthropoda</taxon>
        <taxon>Hexapoda</taxon>
        <taxon>Insecta</taxon>
        <taxon>Pterygota</taxon>
        <taxon>Neoptera</taxon>
        <taxon>Endopterygota</taxon>
        <taxon>Hymenoptera</taxon>
        <taxon>Tenthredinoidea</taxon>
        <taxon>Diprionidae</taxon>
        <taxon>Diprioninae</taxon>
        <taxon>Neodiprion</taxon>
    </lineage>
</organism>
<dbReference type="SUPFAM" id="SSF50199">
    <property type="entry name" value="Staphylococcal nuclease"/>
    <property type="match status" value="5"/>
</dbReference>
<dbReference type="GO" id="GO:0004518">
    <property type="term" value="F:nuclease activity"/>
    <property type="evidence" value="ECO:0007669"/>
    <property type="project" value="TreeGrafter"/>
</dbReference>
<comment type="subcellular location">
    <subcellularLocation>
        <location evidence="1 5">Cytoplasm</location>
    </subcellularLocation>
</comment>
<dbReference type="PIRSF" id="PIRSF017179">
    <property type="entry name" value="RISC-Tudor-SN"/>
    <property type="match status" value="1"/>
</dbReference>
<sequence>MSTAAPQVQTKHGIVKQVNSGDSIIIRGQPKGGPPPEKQLILSNVTAPKLARRAYNNADETKDEPYAWEAREFLRKKLIGQEVIFTSEKPPNATREYGVVWLGKDTTTGENITESLVSEGLVTVRREGVRNVTPELARLHELEDAAKAAGKGKWAGTPSSEHVRDIKWNIENPRSLVDKLGGKPVKAVIEHVRDGSTVRAFLIPDFYHITLMISGIRCPGFKLEEGKPVHSVVVPFAEEARYFVESRLLQRDVEIVLESVNNNNFVGSILHPKGNIAEALLREGFARCVDWSMAFMKSGADKLYLAEKSAKENRLRIWKDYVPSGPQISGKEREYTATVVEIAAGDALIVKTPCGTTKKVFLSSIRPPRGPVGEDGKAASRPKDFRQLYDIPWMFEAREFLRKKLIGKQVKVVVDYIQPARESYPEKICCTITIGKINVAEAMVSKGLATVLRYRQDDDQRSSHYNDLLAAESKAIKSLAGVHGKEKILAHRITDVAGDVIKAKRYLPHLQRSRNEAIVEFVTSGSRLRLYLGKESCLITFLLAGINAPRGPRSVPGGGGIIEGAPFGEEALNFTKERCLQREVEIQVISMDAKGGNFIGWLWIEGVNLSVALVKAGLASVHPTAEHTEFYRELIVAEERAKEAQLKIWKDYVEAEVETEKPEEEVQTGERKVDYQKVVVTEVTEELHFFAQNVDQGDVLEGLLSRMRQELAANPPLPGAYNPKRGDLAVAKFTEDDQWYRAKVEKVSGSNVSVFYVDYGNRETLNVTRVAAMPGSFATDKPFATEYVLAYVTLPNDNDYKKLAIEMLQQDTAGKPLLLNIEYKVNNLAAATLVDATTKEDVARGLILDGFLLVENRREKRLAKFIADYQAAQQDAKKSHRNIWEYGDITEDDAREFGVGR</sequence>
<dbReference type="InterPro" id="IPR016071">
    <property type="entry name" value="Staphylococal_nuclease_OB-fold"/>
</dbReference>
<dbReference type="GO" id="GO:0031047">
    <property type="term" value="P:regulatory ncRNA-mediated gene silencing"/>
    <property type="evidence" value="ECO:0007669"/>
    <property type="project" value="UniProtKB-UniRule"/>
</dbReference>
<reference evidence="9" key="1">
    <citation type="submission" date="2025-08" db="UniProtKB">
        <authorList>
            <consortium name="RefSeq"/>
        </authorList>
    </citation>
    <scope>IDENTIFICATION</scope>
    <source>
        <tissue evidence="9">Thorax and Abdomen</tissue>
    </source>
</reference>
<dbReference type="PANTHER" id="PTHR12302">
    <property type="entry name" value="EBNA2 BINDING PROTEIN P100"/>
    <property type="match status" value="1"/>
</dbReference>
<dbReference type="Gene3D" id="2.40.50.90">
    <property type="match status" value="5"/>
</dbReference>
<dbReference type="InterPro" id="IPR047386">
    <property type="entry name" value="Tudor_TDRD11"/>
</dbReference>
<dbReference type="Proteomes" id="UP000829291">
    <property type="component" value="Chromosome 7"/>
</dbReference>